<dbReference type="InterPro" id="IPR019775">
    <property type="entry name" value="WD40_repeat_CS"/>
</dbReference>
<evidence type="ECO:0000256" key="2">
    <source>
        <dbReference type="ARBA" id="ARBA00022737"/>
    </source>
</evidence>
<organism evidence="5 6">
    <name type="scientific">Sphagnum jensenii</name>
    <dbReference type="NCBI Taxonomy" id="128206"/>
    <lineage>
        <taxon>Eukaryota</taxon>
        <taxon>Viridiplantae</taxon>
        <taxon>Streptophyta</taxon>
        <taxon>Embryophyta</taxon>
        <taxon>Bryophyta</taxon>
        <taxon>Sphagnophytina</taxon>
        <taxon>Sphagnopsida</taxon>
        <taxon>Sphagnales</taxon>
        <taxon>Sphagnaceae</taxon>
        <taxon>Sphagnum</taxon>
    </lineage>
</organism>
<evidence type="ECO:0008006" key="7">
    <source>
        <dbReference type="Google" id="ProtNLM"/>
    </source>
</evidence>
<name>A0ABP1B1L6_9BRYO</name>
<proteinExistence type="predicted"/>
<feature type="compositionally biased region" description="Basic and acidic residues" evidence="4">
    <location>
        <begin position="1"/>
        <end position="19"/>
    </location>
</feature>
<reference evidence="5" key="1">
    <citation type="submission" date="2024-03" db="EMBL/GenBank/DDBJ databases">
        <authorList>
            <consortium name="ELIXIR-Norway"/>
            <consortium name="Elixir Norway"/>
        </authorList>
    </citation>
    <scope>NUCLEOTIDE SEQUENCE</scope>
</reference>
<protein>
    <recommendedName>
        <fullName evidence="7">WD repeat-containing protein 44</fullName>
    </recommendedName>
</protein>
<evidence type="ECO:0000256" key="4">
    <source>
        <dbReference type="SAM" id="MobiDB-lite"/>
    </source>
</evidence>
<feature type="region of interest" description="Disordered" evidence="4">
    <location>
        <begin position="614"/>
        <end position="649"/>
    </location>
</feature>
<evidence type="ECO:0000256" key="3">
    <source>
        <dbReference type="PROSITE-ProRule" id="PRU00221"/>
    </source>
</evidence>
<dbReference type="PROSITE" id="PS00678">
    <property type="entry name" value="WD_REPEATS_1"/>
    <property type="match status" value="1"/>
</dbReference>
<keyword evidence="6" id="KW-1185">Reference proteome</keyword>
<dbReference type="Gene3D" id="2.130.10.10">
    <property type="entry name" value="YVTN repeat-like/Quinoprotein amine dehydrogenase"/>
    <property type="match status" value="1"/>
</dbReference>
<dbReference type="InterPro" id="IPR020472">
    <property type="entry name" value="WD40_PAC1"/>
</dbReference>
<keyword evidence="1 3" id="KW-0853">WD repeat</keyword>
<evidence type="ECO:0000313" key="6">
    <source>
        <dbReference type="Proteomes" id="UP001497522"/>
    </source>
</evidence>
<evidence type="ECO:0000256" key="1">
    <source>
        <dbReference type="ARBA" id="ARBA00022574"/>
    </source>
</evidence>
<gene>
    <name evidence="5" type="ORF">CSSPJE1EN2_LOCUS11602</name>
</gene>
<feature type="repeat" description="WD" evidence="3">
    <location>
        <begin position="281"/>
        <end position="314"/>
    </location>
</feature>
<dbReference type="InterPro" id="IPR040324">
    <property type="entry name" value="WDR44/Dgr2"/>
</dbReference>
<dbReference type="PANTHER" id="PTHR14221">
    <property type="entry name" value="WD REPEAT DOMAIN 44"/>
    <property type="match status" value="1"/>
</dbReference>
<dbReference type="EMBL" id="OZ023719">
    <property type="protein sequence ID" value="CAK9868643.1"/>
    <property type="molecule type" value="Genomic_DNA"/>
</dbReference>
<dbReference type="PROSITE" id="PS50294">
    <property type="entry name" value="WD_REPEATS_REGION"/>
    <property type="match status" value="3"/>
</dbReference>
<feature type="compositionally biased region" description="Polar residues" evidence="4">
    <location>
        <begin position="617"/>
        <end position="631"/>
    </location>
</feature>
<dbReference type="PRINTS" id="PR00320">
    <property type="entry name" value="GPROTEINBRPT"/>
</dbReference>
<feature type="region of interest" description="Disordered" evidence="4">
    <location>
        <begin position="1"/>
        <end position="68"/>
    </location>
</feature>
<dbReference type="PANTHER" id="PTHR14221:SF0">
    <property type="entry name" value="WD REPEAT-CONTAINING PROTEIN 44"/>
    <property type="match status" value="1"/>
</dbReference>
<feature type="repeat" description="WD" evidence="3">
    <location>
        <begin position="404"/>
        <end position="438"/>
    </location>
</feature>
<keyword evidence="2" id="KW-0677">Repeat</keyword>
<feature type="region of interest" description="Disordered" evidence="4">
    <location>
        <begin position="668"/>
        <end position="692"/>
    </location>
</feature>
<dbReference type="InterPro" id="IPR001680">
    <property type="entry name" value="WD40_rpt"/>
</dbReference>
<dbReference type="SUPFAM" id="SSF50978">
    <property type="entry name" value="WD40 repeat-like"/>
    <property type="match status" value="1"/>
</dbReference>
<dbReference type="Proteomes" id="UP001497522">
    <property type="component" value="Chromosome 18"/>
</dbReference>
<dbReference type="SMART" id="SM00320">
    <property type="entry name" value="WD40"/>
    <property type="match status" value="6"/>
</dbReference>
<dbReference type="InterPro" id="IPR036322">
    <property type="entry name" value="WD40_repeat_dom_sf"/>
</dbReference>
<dbReference type="InterPro" id="IPR015943">
    <property type="entry name" value="WD40/YVTN_repeat-like_dom_sf"/>
</dbReference>
<feature type="compositionally biased region" description="Low complexity" evidence="4">
    <location>
        <begin position="674"/>
        <end position="692"/>
    </location>
</feature>
<sequence>MEGEISDHNDEYHESKEDLTSASGSESVDEDQGRKHQNRVRNRPPAMTAAATISSSGQERPPLWSSSSSNLNSKFLVWKDNPGSIQDRRQRFFQQTGFKNLRGEQQQRFGRGSGGSLSKSLSSSFDEFTDVFQACDGDHRVDTISGNGISMQDEGMKGVVYRIRDLDSGKEFVVDEFGTDGTLEKFKDVDTGKELTLEEFESSLGLYPVMQELKRREREADRHSGDIESGQGSQAGHVVVKKKGWLGNIKASTWQWPQRIKVRSRRKSCKQLSELHLGQKIEAHQGAIWTMKFSCDGHYLASAGQDQVVCVWEIVDHPLIVDSEAVLGRKSAKVSSVKRKSADLNNKGPHAKFFWLSNKAMRSFRGHTAGVLDLSWSHTQVLLSSSMDKTVRMWHMSYEGCLRVFSHNDYVTCIQFNPVDEHYFLSGAFDDKVRIWSIPDHHVVDWTDLGERVTALCYTPDGKRAIVGSYKGTCRYFNTTGNRLQLESHIDVCDDRNKKSRGRKITGLQCMPGNPSKVLVTSNDSCIRVYDQLEMISEYRGLRNVNSQISGSFCGNGELILSASEHSRVYVWNSGILHPSTKSVWKDRKQSCEEFYCHNVSVAIPWPGVSPGFSLSAPGSETPGRSMQSGSEGFVSPSRDDTQNVNELPPFDERDFLLENVSKRSLGDEKHINSGSRSASESGSGRTASERSITSRQIIAEAITVGDSLPAVDAGWGLVIVTGSLGGQITIFHNYGLPIRL</sequence>
<feature type="repeat" description="WD" evidence="3">
    <location>
        <begin position="364"/>
        <end position="404"/>
    </location>
</feature>
<accession>A0ABP1B1L6</accession>
<evidence type="ECO:0000313" key="5">
    <source>
        <dbReference type="EMBL" id="CAK9868643.1"/>
    </source>
</evidence>
<dbReference type="PROSITE" id="PS50082">
    <property type="entry name" value="WD_REPEATS_2"/>
    <property type="match status" value="3"/>
</dbReference>
<dbReference type="Pfam" id="PF00400">
    <property type="entry name" value="WD40"/>
    <property type="match status" value="4"/>
</dbReference>